<organism evidence="1 2">
    <name type="scientific">Vibrio phage phi 1</name>
    <dbReference type="NCBI Taxonomy" id="1589297"/>
    <lineage>
        <taxon>Viruses</taxon>
        <taxon>Duplodnaviria</taxon>
        <taxon>Heunggongvirae</taxon>
        <taxon>Uroviricota</taxon>
        <taxon>Caudoviricetes</taxon>
        <taxon>Schitoviridae</taxon>
        <taxon>Pacinivirus</taxon>
        <taxon>Pacinivirus phi1</taxon>
    </lineage>
</organism>
<dbReference type="EMBL" id="KP280062">
    <property type="protein sequence ID" value="AJF40688.1"/>
    <property type="molecule type" value="Genomic_DNA"/>
</dbReference>
<keyword evidence="2" id="KW-1185">Reference proteome</keyword>
<proteinExistence type="predicted"/>
<dbReference type="KEGG" id="vg:26625626"/>
<gene>
    <name evidence="1" type="ORF">SBVP1_0030</name>
</gene>
<dbReference type="Proteomes" id="UP000031803">
    <property type="component" value="Segment"/>
</dbReference>
<dbReference type="RefSeq" id="YP_009198548.1">
    <property type="nucleotide sequence ID" value="NC_028799.1"/>
</dbReference>
<reference evidence="1 2" key="1">
    <citation type="submission" date="2014-12" db="EMBL/GenBank/DDBJ databases">
        <title>Complete genome sequences of three Vibrio cholerae specific bacteriophages.</title>
        <authorList>
            <person name="Bhandare S.G."/>
            <person name="Warry A."/>
            <person name="Emes R.D."/>
            <person name="Hooton S.P.T."/>
            <person name="Barrow P.A."/>
            <person name="Atterbury R.J."/>
        </authorList>
    </citation>
    <scope>NUCLEOTIDE SEQUENCE [LARGE SCALE GENOMIC DNA]</scope>
</reference>
<name>A0A0B5H8I8_9CAUD</name>
<accession>A0A0B5H8I8</accession>
<evidence type="ECO:0000313" key="2">
    <source>
        <dbReference type="Proteomes" id="UP000031803"/>
    </source>
</evidence>
<evidence type="ECO:0000313" key="1">
    <source>
        <dbReference type="EMBL" id="AJF40688.1"/>
    </source>
</evidence>
<protein>
    <submittedName>
        <fullName evidence="1">Uncharacterized protein</fullName>
    </submittedName>
</protein>
<sequence>MKLLPTYKYLQVPFSESTVWFSFNNSDVGIVDISDPVHNAVEIDHVWNDVNNFPDDFVRRNKQDN</sequence>
<dbReference type="GeneID" id="26625626"/>